<feature type="compositionally biased region" description="Basic and acidic residues" evidence="6">
    <location>
        <begin position="256"/>
        <end position="277"/>
    </location>
</feature>
<dbReference type="InterPro" id="IPR000326">
    <property type="entry name" value="PAP2/HPO"/>
</dbReference>
<dbReference type="GO" id="GO:0008195">
    <property type="term" value="F:phosphatidate phosphatase activity"/>
    <property type="evidence" value="ECO:0007669"/>
    <property type="project" value="TreeGrafter"/>
</dbReference>
<keyword evidence="10" id="KW-1185">Reference proteome</keyword>
<evidence type="ECO:0000313" key="9">
    <source>
        <dbReference type="EMBL" id="KAF2670044.1"/>
    </source>
</evidence>
<dbReference type="PANTHER" id="PTHR10165:SF35">
    <property type="entry name" value="RE23632P"/>
    <property type="match status" value="1"/>
</dbReference>
<dbReference type="Gene3D" id="1.20.144.10">
    <property type="entry name" value="Phosphatidic acid phosphatase type 2/haloperoxidase"/>
    <property type="match status" value="1"/>
</dbReference>
<evidence type="ECO:0000256" key="1">
    <source>
        <dbReference type="ARBA" id="ARBA00004141"/>
    </source>
</evidence>
<proteinExistence type="inferred from homology"/>
<feature type="transmembrane region" description="Helical" evidence="7">
    <location>
        <begin position="220"/>
        <end position="237"/>
    </location>
</feature>
<evidence type="ECO:0000256" key="5">
    <source>
        <dbReference type="ARBA" id="ARBA00023136"/>
    </source>
</evidence>
<organism evidence="9 10">
    <name type="scientific">Microthyrium microscopicum</name>
    <dbReference type="NCBI Taxonomy" id="703497"/>
    <lineage>
        <taxon>Eukaryota</taxon>
        <taxon>Fungi</taxon>
        <taxon>Dikarya</taxon>
        <taxon>Ascomycota</taxon>
        <taxon>Pezizomycotina</taxon>
        <taxon>Dothideomycetes</taxon>
        <taxon>Dothideomycetes incertae sedis</taxon>
        <taxon>Microthyriales</taxon>
        <taxon>Microthyriaceae</taxon>
        <taxon>Microthyrium</taxon>
    </lineage>
</organism>
<name>A0A6A6UGN5_9PEZI</name>
<feature type="region of interest" description="Disordered" evidence="6">
    <location>
        <begin position="256"/>
        <end position="298"/>
    </location>
</feature>
<evidence type="ECO:0000256" key="6">
    <source>
        <dbReference type="SAM" id="MobiDB-lite"/>
    </source>
</evidence>
<accession>A0A6A6UGN5</accession>
<evidence type="ECO:0000259" key="8">
    <source>
        <dbReference type="SMART" id="SM00014"/>
    </source>
</evidence>
<keyword evidence="5 7" id="KW-0472">Membrane</keyword>
<comment type="subcellular location">
    <subcellularLocation>
        <location evidence="1">Membrane</location>
        <topology evidence="1">Multi-pass membrane protein</topology>
    </subcellularLocation>
</comment>
<dbReference type="InterPro" id="IPR043216">
    <property type="entry name" value="PAP-like"/>
</dbReference>
<feature type="transmembrane region" description="Helical" evidence="7">
    <location>
        <begin position="191"/>
        <end position="208"/>
    </location>
</feature>
<dbReference type="GO" id="GO:0046839">
    <property type="term" value="P:phospholipid dephosphorylation"/>
    <property type="evidence" value="ECO:0007669"/>
    <property type="project" value="TreeGrafter"/>
</dbReference>
<feature type="transmembrane region" description="Helical" evidence="7">
    <location>
        <begin position="20"/>
        <end position="39"/>
    </location>
</feature>
<dbReference type="CDD" id="cd03390">
    <property type="entry name" value="PAP2_containing_1_like"/>
    <property type="match status" value="1"/>
</dbReference>
<evidence type="ECO:0000256" key="7">
    <source>
        <dbReference type="SAM" id="Phobius"/>
    </source>
</evidence>
<dbReference type="EMBL" id="MU004234">
    <property type="protein sequence ID" value="KAF2670044.1"/>
    <property type="molecule type" value="Genomic_DNA"/>
</dbReference>
<dbReference type="Pfam" id="PF01569">
    <property type="entry name" value="PAP2"/>
    <property type="match status" value="1"/>
</dbReference>
<dbReference type="GO" id="GO:0016020">
    <property type="term" value="C:membrane"/>
    <property type="evidence" value="ECO:0007669"/>
    <property type="project" value="UniProtKB-SubCell"/>
</dbReference>
<dbReference type="OrthoDB" id="10030083at2759"/>
<feature type="transmembrane region" description="Helical" evidence="7">
    <location>
        <begin position="60"/>
        <end position="83"/>
    </location>
</feature>
<reference evidence="9" key="1">
    <citation type="journal article" date="2020" name="Stud. Mycol.">
        <title>101 Dothideomycetes genomes: a test case for predicting lifestyles and emergence of pathogens.</title>
        <authorList>
            <person name="Haridas S."/>
            <person name="Albert R."/>
            <person name="Binder M."/>
            <person name="Bloem J."/>
            <person name="Labutti K."/>
            <person name="Salamov A."/>
            <person name="Andreopoulos B."/>
            <person name="Baker S."/>
            <person name="Barry K."/>
            <person name="Bills G."/>
            <person name="Bluhm B."/>
            <person name="Cannon C."/>
            <person name="Castanera R."/>
            <person name="Culley D."/>
            <person name="Daum C."/>
            <person name="Ezra D."/>
            <person name="Gonzalez J."/>
            <person name="Henrissat B."/>
            <person name="Kuo A."/>
            <person name="Liang C."/>
            <person name="Lipzen A."/>
            <person name="Lutzoni F."/>
            <person name="Magnuson J."/>
            <person name="Mondo S."/>
            <person name="Nolan M."/>
            <person name="Ohm R."/>
            <person name="Pangilinan J."/>
            <person name="Park H.-J."/>
            <person name="Ramirez L."/>
            <person name="Alfaro M."/>
            <person name="Sun H."/>
            <person name="Tritt A."/>
            <person name="Yoshinaga Y."/>
            <person name="Zwiers L.-H."/>
            <person name="Turgeon B."/>
            <person name="Goodwin S."/>
            <person name="Spatafora J."/>
            <person name="Crous P."/>
            <person name="Grigoriev I."/>
        </authorList>
    </citation>
    <scope>NUCLEOTIDE SEQUENCE</scope>
    <source>
        <strain evidence="9">CBS 115976</strain>
    </source>
</reference>
<sequence length="298" mass="33411">MTVLESVQRFCQRTYAFEYIGLGILIAGYTLTEISFEPFHTLFRLDDARIQYPHAEVERVSLLMLLIYSIAVPFILIAVYNLVSRSPAHAFQVSLLGLSISLMLTELVTNVFKNAVGRPRPDLISRCKPKPGTPTDQLVGIEVCTETRVHTLQDGWRSFPSGHSSFAFAGLGYLTLYFAGQFHLFRPNSNLTSLILTVIPLIGAGMIAVSRLEDYRHGPIDVLTGSLLGFIVAYGAYRRYFPAWRSLEPHIPHKLPTDKRRIRDEETGGRGAVRPDHEDFDLADDDDSDEIPLTSNRG</sequence>
<evidence type="ECO:0000256" key="2">
    <source>
        <dbReference type="ARBA" id="ARBA00008816"/>
    </source>
</evidence>
<evidence type="ECO:0000313" key="10">
    <source>
        <dbReference type="Proteomes" id="UP000799302"/>
    </source>
</evidence>
<feature type="compositionally biased region" description="Acidic residues" evidence="6">
    <location>
        <begin position="278"/>
        <end position="290"/>
    </location>
</feature>
<dbReference type="InterPro" id="IPR036938">
    <property type="entry name" value="PAP2/HPO_sf"/>
</dbReference>
<feature type="transmembrane region" description="Helical" evidence="7">
    <location>
        <begin position="89"/>
        <end position="112"/>
    </location>
</feature>
<dbReference type="Proteomes" id="UP000799302">
    <property type="component" value="Unassembled WGS sequence"/>
</dbReference>
<protein>
    <submittedName>
        <fullName evidence="9">PAP2-domain-containing protein</fullName>
    </submittedName>
</protein>
<keyword evidence="3 7" id="KW-0812">Transmembrane</keyword>
<evidence type="ECO:0000256" key="4">
    <source>
        <dbReference type="ARBA" id="ARBA00022989"/>
    </source>
</evidence>
<keyword evidence="4 7" id="KW-1133">Transmembrane helix</keyword>
<dbReference type="AlphaFoldDB" id="A0A6A6UGN5"/>
<dbReference type="SUPFAM" id="SSF48317">
    <property type="entry name" value="Acid phosphatase/Vanadium-dependent haloperoxidase"/>
    <property type="match status" value="1"/>
</dbReference>
<evidence type="ECO:0000256" key="3">
    <source>
        <dbReference type="ARBA" id="ARBA00022692"/>
    </source>
</evidence>
<gene>
    <name evidence="9" type="ORF">BT63DRAFT_228199</name>
</gene>
<comment type="similarity">
    <text evidence="2">Belongs to the PA-phosphatase related phosphoesterase family.</text>
</comment>
<dbReference type="SMART" id="SM00014">
    <property type="entry name" value="acidPPc"/>
    <property type="match status" value="1"/>
</dbReference>
<dbReference type="GO" id="GO:0006644">
    <property type="term" value="P:phospholipid metabolic process"/>
    <property type="evidence" value="ECO:0007669"/>
    <property type="project" value="InterPro"/>
</dbReference>
<feature type="transmembrane region" description="Helical" evidence="7">
    <location>
        <begin position="166"/>
        <end position="185"/>
    </location>
</feature>
<dbReference type="PANTHER" id="PTHR10165">
    <property type="entry name" value="LIPID PHOSPHATE PHOSPHATASE"/>
    <property type="match status" value="1"/>
</dbReference>
<feature type="domain" description="Phosphatidic acid phosphatase type 2/haloperoxidase" evidence="8">
    <location>
        <begin position="96"/>
        <end position="237"/>
    </location>
</feature>